<name>A0A937CSA0_9BURK</name>
<dbReference type="EMBL" id="JAEQNE010000002">
    <property type="protein sequence ID" value="MBL0391455.1"/>
    <property type="molecule type" value="Genomic_DNA"/>
</dbReference>
<dbReference type="SUPFAM" id="SSF48008">
    <property type="entry name" value="GntR ligand-binding domain-like"/>
    <property type="match status" value="1"/>
</dbReference>
<evidence type="ECO:0000256" key="3">
    <source>
        <dbReference type="ARBA" id="ARBA00023125"/>
    </source>
</evidence>
<dbReference type="PRINTS" id="PR00035">
    <property type="entry name" value="HTHGNTR"/>
</dbReference>
<organism evidence="9 10">
    <name type="scientific">Ramlibacter monticola</name>
    <dbReference type="NCBI Taxonomy" id="1926872"/>
    <lineage>
        <taxon>Bacteria</taxon>
        <taxon>Pseudomonadati</taxon>
        <taxon>Pseudomonadota</taxon>
        <taxon>Betaproteobacteria</taxon>
        <taxon>Burkholderiales</taxon>
        <taxon>Comamonadaceae</taxon>
        <taxon>Ramlibacter</taxon>
    </lineage>
</organism>
<proteinExistence type="predicted"/>
<dbReference type="SUPFAM" id="SSF46785">
    <property type="entry name" value="Winged helix' DNA-binding domain"/>
    <property type="match status" value="1"/>
</dbReference>
<keyword evidence="10" id="KW-1185">Reference proteome</keyword>
<evidence type="ECO:0000313" key="9">
    <source>
        <dbReference type="EMBL" id="MBL0391455.1"/>
    </source>
</evidence>
<evidence type="ECO:0000256" key="6">
    <source>
        <dbReference type="ARBA" id="ARBA00039592"/>
    </source>
</evidence>
<dbReference type="SMART" id="SM00345">
    <property type="entry name" value="HTH_GNTR"/>
    <property type="match status" value="1"/>
</dbReference>
<comment type="function">
    <text evidence="5">Transcriptional repressor for the pyruvate dehydrogenase complex genes aceEF and lpd.</text>
</comment>
<comment type="caution">
    <text evidence="9">The sequence shown here is derived from an EMBL/GenBank/DDBJ whole genome shotgun (WGS) entry which is preliminary data.</text>
</comment>
<evidence type="ECO:0000256" key="5">
    <source>
        <dbReference type="ARBA" id="ARBA00037357"/>
    </source>
</evidence>
<dbReference type="Proteomes" id="UP000599109">
    <property type="component" value="Unassembled WGS sequence"/>
</dbReference>
<dbReference type="PROSITE" id="PS50949">
    <property type="entry name" value="HTH_GNTR"/>
    <property type="match status" value="1"/>
</dbReference>
<dbReference type="PANTHER" id="PTHR43537">
    <property type="entry name" value="TRANSCRIPTIONAL REGULATOR, GNTR FAMILY"/>
    <property type="match status" value="1"/>
</dbReference>
<feature type="domain" description="HTH gntR-type" evidence="8">
    <location>
        <begin position="29"/>
        <end position="97"/>
    </location>
</feature>
<evidence type="ECO:0000256" key="2">
    <source>
        <dbReference type="ARBA" id="ARBA00023015"/>
    </source>
</evidence>
<protein>
    <recommendedName>
        <fullName evidence="6">Pyruvate dehydrogenase complex repressor</fullName>
    </recommendedName>
</protein>
<feature type="region of interest" description="Disordered" evidence="7">
    <location>
        <begin position="1"/>
        <end position="29"/>
    </location>
</feature>
<dbReference type="InterPro" id="IPR036388">
    <property type="entry name" value="WH-like_DNA-bd_sf"/>
</dbReference>
<keyword evidence="2" id="KW-0805">Transcription regulation</keyword>
<dbReference type="InterPro" id="IPR000524">
    <property type="entry name" value="Tscrpt_reg_HTH_GntR"/>
</dbReference>
<dbReference type="Pfam" id="PF00392">
    <property type="entry name" value="GntR"/>
    <property type="match status" value="1"/>
</dbReference>
<feature type="compositionally biased region" description="Polar residues" evidence="7">
    <location>
        <begin position="10"/>
        <end position="27"/>
    </location>
</feature>
<keyword evidence="3" id="KW-0238">DNA-binding</keyword>
<dbReference type="InterPro" id="IPR036390">
    <property type="entry name" value="WH_DNA-bd_sf"/>
</dbReference>
<keyword evidence="1" id="KW-0678">Repressor</keyword>
<evidence type="ECO:0000256" key="4">
    <source>
        <dbReference type="ARBA" id="ARBA00023163"/>
    </source>
</evidence>
<keyword evidence="4" id="KW-0804">Transcription</keyword>
<reference evidence="9 10" key="1">
    <citation type="journal article" date="2017" name="Int. J. Syst. Evol. Microbiol.">
        <title>Ramlibacter monticola sp. nov., isolated from forest soil.</title>
        <authorList>
            <person name="Chaudhary D.K."/>
            <person name="Kim J."/>
        </authorList>
    </citation>
    <scope>NUCLEOTIDE SEQUENCE [LARGE SCALE GENOMIC DNA]</scope>
    <source>
        <strain evidence="9 10">KACC 19175</strain>
    </source>
</reference>
<dbReference type="PANTHER" id="PTHR43537:SF34">
    <property type="entry name" value="PYRUVATE DEHYDROGENASE COMPLEX REPRESSOR"/>
    <property type="match status" value="1"/>
</dbReference>
<dbReference type="GO" id="GO:0003700">
    <property type="term" value="F:DNA-binding transcription factor activity"/>
    <property type="evidence" value="ECO:0007669"/>
    <property type="project" value="InterPro"/>
</dbReference>
<dbReference type="GO" id="GO:0003677">
    <property type="term" value="F:DNA binding"/>
    <property type="evidence" value="ECO:0007669"/>
    <property type="project" value="UniProtKB-KW"/>
</dbReference>
<gene>
    <name evidence="9" type="ORF">JJ685_09920</name>
</gene>
<dbReference type="Gene3D" id="1.10.10.10">
    <property type="entry name" value="Winged helix-like DNA-binding domain superfamily/Winged helix DNA-binding domain"/>
    <property type="match status" value="1"/>
</dbReference>
<evidence type="ECO:0000313" key="10">
    <source>
        <dbReference type="Proteomes" id="UP000599109"/>
    </source>
</evidence>
<evidence type="ECO:0000259" key="8">
    <source>
        <dbReference type="PROSITE" id="PS50949"/>
    </source>
</evidence>
<dbReference type="AlphaFoldDB" id="A0A937CSA0"/>
<dbReference type="Gene3D" id="1.20.120.530">
    <property type="entry name" value="GntR ligand-binding domain-like"/>
    <property type="match status" value="1"/>
</dbReference>
<dbReference type="InterPro" id="IPR008920">
    <property type="entry name" value="TF_FadR/GntR_C"/>
</dbReference>
<sequence length="278" mass="30978">MGRAHAASRYTGQTKEANPVSTTSAQRTPRLADAIASKIEQRILEGTLRPGDRLPAERELASELGVSRPSLREAIQKLAAKGLLHTQERGGTQVTDRLNAHFADPWVQMLAGHPDVHRDMLEFRALLESQAAYWAADRCTDVDIKLLDEAHAALQAQYDGAPLDDCIDADLRFHQAIAEASHNVLVSHLCASLMKVAHGHISDNLRALHPRPHRWDQLKGQHRAIWLAIRERRPEDAARATRAHIDFVRECMEETALAEERRAVALRRSAQATQPARA</sequence>
<evidence type="ECO:0000256" key="1">
    <source>
        <dbReference type="ARBA" id="ARBA00022491"/>
    </source>
</evidence>
<dbReference type="InterPro" id="IPR011711">
    <property type="entry name" value="GntR_C"/>
</dbReference>
<accession>A0A937CSA0</accession>
<dbReference type="CDD" id="cd07377">
    <property type="entry name" value="WHTH_GntR"/>
    <property type="match status" value="1"/>
</dbReference>
<dbReference type="SMART" id="SM00895">
    <property type="entry name" value="FCD"/>
    <property type="match status" value="1"/>
</dbReference>
<dbReference type="Pfam" id="PF07729">
    <property type="entry name" value="FCD"/>
    <property type="match status" value="1"/>
</dbReference>
<evidence type="ECO:0000256" key="7">
    <source>
        <dbReference type="SAM" id="MobiDB-lite"/>
    </source>
</evidence>